<gene>
    <name evidence="2" type="ORF">E4U09_004595</name>
</gene>
<feature type="region of interest" description="Disordered" evidence="1">
    <location>
        <begin position="42"/>
        <end position="78"/>
    </location>
</feature>
<dbReference type="AlphaFoldDB" id="A0A9P7QDZ0"/>
<protein>
    <submittedName>
        <fullName evidence="2">Uncharacterized protein</fullName>
    </submittedName>
</protein>
<evidence type="ECO:0000313" key="2">
    <source>
        <dbReference type="EMBL" id="KAG6290128.1"/>
    </source>
</evidence>
<sequence length="78" mass="9041">KMPYQFIKTAPLTEEEEDAFWVKWDAFQEKMKPILAKLHAKREAKERKAAQRKAAQRKAAQRDAAQRDAAQREGVVVC</sequence>
<feature type="non-terminal residue" evidence="2">
    <location>
        <position position="1"/>
    </location>
</feature>
<name>A0A9P7QDZ0_9HYPO</name>
<feature type="compositionally biased region" description="Basic and acidic residues" evidence="1">
    <location>
        <begin position="60"/>
        <end position="71"/>
    </location>
</feature>
<organism evidence="2 3">
    <name type="scientific">Claviceps aff. purpurea</name>
    <dbReference type="NCBI Taxonomy" id="1967640"/>
    <lineage>
        <taxon>Eukaryota</taxon>
        <taxon>Fungi</taxon>
        <taxon>Dikarya</taxon>
        <taxon>Ascomycota</taxon>
        <taxon>Pezizomycotina</taxon>
        <taxon>Sordariomycetes</taxon>
        <taxon>Hypocreomycetidae</taxon>
        <taxon>Hypocreales</taxon>
        <taxon>Clavicipitaceae</taxon>
        <taxon>Claviceps</taxon>
    </lineage>
</organism>
<evidence type="ECO:0000256" key="1">
    <source>
        <dbReference type="SAM" id="MobiDB-lite"/>
    </source>
</evidence>
<dbReference type="Proteomes" id="UP000707071">
    <property type="component" value="Unassembled WGS sequence"/>
</dbReference>
<reference evidence="2 3" key="1">
    <citation type="journal article" date="2020" name="bioRxiv">
        <title>Whole genome comparisons of ergot fungi reveals the divergence and evolution of species within the genus Claviceps are the result of varying mechanisms driving genome evolution and host range expansion.</title>
        <authorList>
            <person name="Wyka S.A."/>
            <person name="Mondo S.J."/>
            <person name="Liu M."/>
            <person name="Dettman J."/>
            <person name="Nalam V."/>
            <person name="Broders K.D."/>
        </authorList>
    </citation>
    <scope>NUCLEOTIDE SEQUENCE [LARGE SCALE GENOMIC DNA]</scope>
    <source>
        <strain evidence="2 3">Clav52</strain>
    </source>
</reference>
<accession>A0A9P7QDZ0</accession>
<comment type="caution">
    <text evidence="2">The sequence shown here is derived from an EMBL/GenBank/DDBJ whole genome shotgun (WGS) entry which is preliminary data.</text>
</comment>
<dbReference type="EMBL" id="SRRH01000372">
    <property type="protein sequence ID" value="KAG6290128.1"/>
    <property type="molecule type" value="Genomic_DNA"/>
</dbReference>
<keyword evidence="3" id="KW-1185">Reference proteome</keyword>
<proteinExistence type="predicted"/>
<evidence type="ECO:0000313" key="3">
    <source>
        <dbReference type="Proteomes" id="UP000707071"/>
    </source>
</evidence>